<feature type="domain" description="YCII-related" evidence="3">
    <location>
        <begin position="60"/>
        <end position="125"/>
    </location>
</feature>
<organism evidence="4 5">
    <name type="scientific">Dyadobacter fermentans</name>
    <dbReference type="NCBI Taxonomy" id="94254"/>
    <lineage>
        <taxon>Bacteria</taxon>
        <taxon>Pseudomonadati</taxon>
        <taxon>Bacteroidota</taxon>
        <taxon>Cytophagia</taxon>
        <taxon>Cytophagales</taxon>
        <taxon>Spirosomataceae</taxon>
        <taxon>Dyadobacter</taxon>
    </lineage>
</organism>
<comment type="caution">
    <text evidence="4">The sequence shown here is derived from an EMBL/GenBank/DDBJ whole genome shotgun (WGS) entry which is preliminary data.</text>
</comment>
<comment type="similarity">
    <text evidence="1">Belongs to the YciI family.</text>
</comment>
<keyword evidence="2" id="KW-0732">Signal</keyword>
<evidence type="ECO:0000256" key="1">
    <source>
        <dbReference type="ARBA" id="ARBA00007689"/>
    </source>
</evidence>
<sequence>MKTLYATLLLACLSAICHDSIAQSANTTYDSTLAKKLNADEYGMKKYVMVFLKTGSATNVPKSKSDSAFAGHMRNINHLAKTGKLVVAGPFFKNDQYRGIFILNADSIEEGRKLVETDPAVQAKLLDMDLLMWYGSAALSETLEIHKKIEKKSH</sequence>
<dbReference type="EMBL" id="JAVDTI010000006">
    <property type="protein sequence ID" value="MDR6808125.1"/>
    <property type="molecule type" value="Genomic_DNA"/>
</dbReference>
<dbReference type="Proteomes" id="UP001264980">
    <property type="component" value="Unassembled WGS sequence"/>
</dbReference>
<dbReference type="Gene3D" id="3.30.70.1060">
    <property type="entry name" value="Dimeric alpha+beta barrel"/>
    <property type="match status" value="1"/>
</dbReference>
<gene>
    <name evidence="4" type="ORF">J2W84_005187</name>
</gene>
<accession>A0ABU1R427</accession>
<feature type="chain" id="PRO_5047533106" evidence="2">
    <location>
        <begin position="25"/>
        <end position="154"/>
    </location>
</feature>
<evidence type="ECO:0000259" key="3">
    <source>
        <dbReference type="Pfam" id="PF03795"/>
    </source>
</evidence>
<evidence type="ECO:0000256" key="2">
    <source>
        <dbReference type="SAM" id="SignalP"/>
    </source>
</evidence>
<proteinExistence type="inferred from homology"/>
<dbReference type="RefSeq" id="WP_309989360.1">
    <property type="nucleotide sequence ID" value="NZ_JAVDTI010000006.1"/>
</dbReference>
<evidence type="ECO:0000313" key="5">
    <source>
        <dbReference type="Proteomes" id="UP001264980"/>
    </source>
</evidence>
<protein>
    <submittedName>
        <fullName evidence="4">Uncharacterized protein YciI</fullName>
    </submittedName>
</protein>
<keyword evidence="5" id="KW-1185">Reference proteome</keyword>
<feature type="signal peptide" evidence="2">
    <location>
        <begin position="1"/>
        <end position="24"/>
    </location>
</feature>
<dbReference type="InterPro" id="IPR011008">
    <property type="entry name" value="Dimeric_a/b-barrel"/>
</dbReference>
<dbReference type="SUPFAM" id="SSF54909">
    <property type="entry name" value="Dimeric alpha+beta barrel"/>
    <property type="match status" value="1"/>
</dbReference>
<evidence type="ECO:0000313" key="4">
    <source>
        <dbReference type="EMBL" id="MDR6808125.1"/>
    </source>
</evidence>
<reference evidence="4 5" key="1">
    <citation type="submission" date="2023-07" db="EMBL/GenBank/DDBJ databases">
        <title>Sorghum-associated microbial communities from plants grown in Nebraska, USA.</title>
        <authorList>
            <person name="Schachtman D."/>
        </authorList>
    </citation>
    <scope>NUCLEOTIDE SEQUENCE [LARGE SCALE GENOMIC DNA]</scope>
    <source>
        <strain evidence="4 5">BE57</strain>
    </source>
</reference>
<name>A0ABU1R427_9BACT</name>
<dbReference type="Pfam" id="PF03795">
    <property type="entry name" value="YCII"/>
    <property type="match status" value="1"/>
</dbReference>
<dbReference type="InterPro" id="IPR005545">
    <property type="entry name" value="YCII"/>
</dbReference>